<evidence type="ECO:0000259" key="6">
    <source>
        <dbReference type="Pfam" id="PF03275"/>
    </source>
</evidence>
<evidence type="ECO:0000256" key="1">
    <source>
        <dbReference type="ARBA" id="ARBA00001974"/>
    </source>
</evidence>
<evidence type="ECO:0000256" key="2">
    <source>
        <dbReference type="ARBA" id="ARBA00009321"/>
    </source>
</evidence>
<sequence length="373" mass="43303">MYDYVIVGAGLFGSVFARQMTDAGAKCLIIEKRNHIGGNCYSANLGGIHVHRYGPHIFHTNDDAVWQYVNRFARFSRFSYRPKVNFRGELYSFPINLNTLHQLWGVTTPQQAKERLEAERVKIEQPANLEQWALSQVGRELYETFVYGYTKKQWGREPSELPCSIIRRLPIRLTWNDDYFNDRYCGIPEGGYTKLFESMLQGIPVETEVDFLSDRCRFESMGKSIVYTGPLDRLFDYELGASDWRGLRFKHQLISQPDYQGVAAVNYTDAETPYTRCIEHKHFEPLECDHTVVTREYPADWSVGDEMYYPVNNDAGEALQKRYAAKLPKNYLIGGRLATYRYFDMHQVVASAMHMAKQQIRSVETIYPLRRVA</sequence>
<evidence type="ECO:0000313" key="7">
    <source>
        <dbReference type="EMBL" id="TWU33354.1"/>
    </source>
</evidence>
<name>A0A5C6DBX2_9BACT</name>
<evidence type="ECO:0000256" key="4">
    <source>
        <dbReference type="ARBA" id="ARBA00022827"/>
    </source>
</evidence>
<feature type="domain" description="UDP-galactopyranose mutase C-terminal" evidence="6">
    <location>
        <begin position="145"/>
        <end position="342"/>
    </location>
</feature>
<comment type="caution">
    <text evidence="7">The sequence shown here is derived from an EMBL/GenBank/DDBJ whole genome shotgun (WGS) entry which is preliminary data.</text>
</comment>
<dbReference type="PANTHER" id="PTHR21197">
    <property type="entry name" value="UDP-GALACTOPYRANOSE MUTASE"/>
    <property type="match status" value="1"/>
</dbReference>
<dbReference type="Proteomes" id="UP000319143">
    <property type="component" value="Unassembled WGS sequence"/>
</dbReference>
<dbReference type="NCBIfam" id="TIGR00031">
    <property type="entry name" value="UDP-GALP_mutase"/>
    <property type="match status" value="1"/>
</dbReference>
<dbReference type="Gene3D" id="3.40.50.720">
    <property type="entry name" value="NAD(P)-binding Rossmann-like Domain"/>
    <property type="match status" value="3"/>
</dbReference>
<gene>
    <name evidence="7" type="primary">glf</name>
    <name evidence="7" type="ORF">Poly41_51080</name>
</gene>
<dbReference type="GO" id="GO:0005829">
    <property type="term" value="C:cytosol"/>
    <property type="evidence" value="ECO:0007669"/>
    <property type="project" value="TreeGrafter"/>
</dbReference>
<dbReference type="EMBL" id="SJPV01000010">
    <property type="protein sequence ID" value="TWU33354.1"/>
    <property type="molecule type" value="Genomic_DNA"/>
</dbReference>
<dbReference type="GO" id="GO:0008767">
    <property type="term" value="F:UDP-galactopyranose mutase activity"/>
    <property type="evidence" value="ECO:0007669"/>
    <property type="project" value="UniProtKB-EC"/>
</dbReference>
<accession>A0A5C6DBX2</accession>
<organism evidence="7 8">
    <name type="scientific">Novipirellula artificiosorum</name>
    <dbReference type="NCBI Taxonomy" id="2528016"/>
    <lineage>
        <taxon>Bacteria</taxon>
        <taxon>Pseudomonadati</taxon>
        <taxon>Planctomycetota</taxon>
        <taxon>Planctomycetia</taxon>
        <taxon>Pirellulales</taxon>
        <taxon>Pirellulaceae</taxon>
        <taxon>Novipirellula</taxon>
    </lineage>
</organism>
<dbReference type="Pfam" id="PF03275">
    <property type="entry name" value="GLF"/>
    <property type="match status" value="1"/>
</dbReference>
<keyword evidence="5 7" id="KW-0413">Isomerase</keyword>
<keyword evidence="3" id="KW-0285">Flavoprotein</keyword>
<proteinExistence type="inferred from homology"/>
<dbReference type="InterPro" id="IPR004379">
    <property type="entry name" value="UDP-GALP_mutase"/>
</dbReference>
<evidence type="ECO:0000313" key="8">
    <source>
        <dbReference type="Proteomes" id="UP000319143"/>
    </source>
</evidence>
<dbReference type="OrthoDB" id="9769600at2"/>
<keyword evidence="8" id="KW-1185">Reference proteome</keyword>
<evidence type="ECO:0000256" key="3">
    <source>
        <dbReference type="ARBA" id="ARBA00022630"/>
    </source>
</evidence>
<dbReference type="GO" id="GO:0050660">
    <property type="term" value="F:flavin adenine dinucleotide binding"/>
    <property type="evidence" value="ECO:0007669"/>
    <property type="project" value="TreeGrafter"/>
</dbReference>
<dbReference type="SUPFAM" id="SSF54373">
    <property type="entry name" value="FAD-linked reductases, C-terminal domain"/>
    <property type="match status" value="1"/>
</dbReference>
<dbReference type="InterPro" id="IPR015899">
    <property type="entry name" value="UDP-GalPyranose_mutase_C"/>
</dbReference>
<protein>
    <submittedName>
        <fullName evidence="7">UDP-galactopyranose mutase</fullName>
        <ecNumber evidence="7">5.4.99.9</ecNumber>
    </submittedName>
</protein>
<dbReference type="PANTHER" id="PTHR21197:SF0">
    <property type="entry name" value="UDP-GALACTOPYRANOSE MUTASE"/>
    <property type="match status" value="1"/>
</dbReference>
<dbReference type="RefSeq" id="WP_146529695.1">
    <property type="nucleotide sequence ID" value="NZ_SJPV01000010.1"/>
</dbReference>
<dbReference type="EC" id="5.4.99.9" evidence="7"/>
<evidence type="ECO:0000256" key="5">
    <source>
        <dbReference type="ARBA" id="ARBA00023235"/>
    </source>
</evidence>
<dbReference type="AlphaFoldDB" id="A0A5C6DBX2"/>
<dbReference type="SUPFAM" id="SSF51971">
    <property type="entry name" value="Nucleotide-binding domain"/>
    <property type="match status" value="1"/>
</dbReference>
<comment type="similarity">
    <text evidence="2">Belongs to the UDP-galactopyranose/dTDP-fucopyranose mutase family.</text>
</comment>
<reference evidence="7 8" key="1">
    <citation type="submission" date="2019-02" db="EMBL/GenBank/DDBJ databases">
        <title>Deep-cultivation of Planctomycetes and their phenomic and genomic characterization uncovers novel biology.</title>
        <authorList>
            <person name="Wiegand S."/>
            <person name="Jogler M."/>
            <person name="Boedeker C."/>
            <person name="Pinto D."/>
            <person name="Vollmers J."/>
            <person name="Rivas-Marin E."/>
            <person name="Kohn T."/>
            <person name="Peeters S.H."/>
            <person name="Heuer A."/>
            <person name="Rast P."/>
            <person name="Oberbeckmann S."/>
            <person name="Bunk B."/>
            <person name="Jeske O."/>
            <person name="Meyerdierks A."/>
            <person name="Storesund J.E."/>
            <person name="Kallscheuer N."/>
            <person name="Luecker S."/>
            <person name="Lage O.M."/>
            <person name="Pohl T."/>
            <person name="Merkel B.J."/>
            <person name="Hornburger P."/>
            <person name="Mueller R.-W."/>
            <person name="Bruemmer F."/>
            <person name="Labrenz M."/>
            <person name="Spormann A.M."/>
            <person name="Op Den Camp H."/>
            <person name="Overmann J."/>
            <person name="Amann R."/>
            <person name="Jetten M.S.M."/>
            <person name="Mascher T."/>
            <person name="Medema M.H."/>
            <person name="Devos D.P."/>
            <person name="Kaster A.-K."/>
            <person name="Ovreas L."/>
            <person name="Rohde M."/>
            <person name="Galperin M.Y."/>
            <person name="Jogler C."/>
        </authorList>
    </citation>
    <scope>NUCLEOTIDE SEQUENCE [LARGE SCALE GENOMIC DNA]</scope>
    <source>
        <strain evidence="7 8">Poly41</strain>
    </source>
</reference>
<keyword evidence="4" id="KW-0274">FAD</keyword>
<comment type="cofactor">
    <cofactor evidence="1">
        <name>FAD</name>
        <dbReference type="ChEBI" id="CHEBI:57692"/>
    </cofactor>
</comment>
<dbReference type="Pfam" id="PF13450">
    <property type="entry name" value="NAD_binding_8"/>
    <property type="match status" value="1"/>
</dbReference>